<sequence length="279" mass="30567">MNAALVTCRLCPHACRLDAGETGFCRARANIGGTIRPKNYGRLTSLALDPIEKKPLYHFHPGGFILSVGSFGCNLACPFCQNASIAMADTSIETENVSPAQLAALAEELRHQPRGNIGVAFTYNEPLVGYEYIMDTAPLLHAAGLKVVLVTNGMICTEPLARLLPHVDAMNIDLKAWHTDTYRRLGGDLEAVKSTIARAVAHGVHVEVTTLVVPTMNDSTEDMDEEAHWLSTLSPDLPLHISRYFPRHRMSTPPTPIAAIDRLAVIARRHLRHVHRGNC</sequence>
<evidence type="ECO:0000256" key="4">
    <source>
        <dbReference type="ARBA" id="ARBA00023004"/>
    </source>
</evidence>
<keyword evidence="4 6" id="KW-0408">Iron</keyword>
<dbReference type="Pfam" id="PF04055">
    <property type="entry name" value="Radical_SAM"/>
    <property type="match status" value="1"/>
</dbReference>
<dbReference type="SFLD" id="SFLDG01101">
    <property type="entry name" value="Uncharacterised_Radical_SAM_Su"/>
    <property type="match status" value="1"/>
</dbReference>
<evidence type="ECO:0000313" key="8">
    <source>
        <dbReference type="EMBL" id="QNH54874.1"/>
    </source>
</evidence>
<feature type="binding site" evidence="6">
    <location>
        <position position="80"/>
    </location>
    <ligand>
        <name>[4Fe-4S] cluster</name>
        <dbReference type="ChEBI" id="CHEBI:49883"/>
        <note>4Fe-4S-S-AdoMet</note>
    </ligand>
</feature>
<dbReference type="InterPro" id="IPR007197">
    <property type="entry name" value="rSAM"/>
</dbReference>
<dbReference type="SFLD" id="SFLDS00029">
    <property type="entry name" value="Radical_SAM"/>
    <property type="match status" value="1"/>
</dbReference>
<dbReference type="PANTHER" id="PTHR30352">
    <property type="entry name" value="PYRUVATE FORMATE-LYASE-ACTIVATING ENZYME"/>
    <property type="match status" value="1"/>
</dbReference>
<keyword evidence="3 6" id="KW-0479">Metal-binding</keyword>
<accession>A0A7G7VL81</accession>
<proteinExistence type="predicted"/>
<dbReference type="InterPro" id="IPR027596">
    <property type="entry name" value="AmmeMemoSam_rS"/>
</dbReference>
<dbReference type="NCBIfam" id="TIGR04337">
    <property type="entry name" value="AmmeMemoSam_rS"/>
    <property type="match status" value="1"/>
</dbReference>
<dbReference type="GO" id="GO:0003824">
    <property type="term" value="F:catalytic activity"/>
    <property type="evidence" value="ECO:0007669"/>
    <property type="project" value="InterPro"/>
</dbReference>
<dbReference type="InterPro" id="IPR016431">
    <property type="entry name" value="Pyrv-formate_lyase-activ_prd"/>
</dbReference>
<protein>
    <submittedName>
        <fullName evidence="8">AmmeMemoRadiSam system radical SAM enzyme</fullName>
    </submittedName>
</protein>
<dbReference type="SUPFAM" id="SSF102114">
    <property type="entry name" value="Radical SAM enzymes"/>
    <property type="match status" value="1"/>
</dbReference>
<dbReference type="KEGG" id="stim:H1B31_02665"/>
<dbReference type="RefSeq" id="WP_185980798.1">
    <property type="nucleotide sequence ID" value="NZ_CP060204.1"/>
</dbReference>
<dbReference type="EMBL" id="CP060204">
    <property type="protein sequence ID" value="QNH54874.1"/>
    <property type="molecule type" value="Genomic_DNA"/>
</dbReference>
<dbReference type="InterPro" id="IPR034457">
    <property type="entry name" value="Organic_radical-activating"/>
</dbReference>
<keyword evidence="1" id="KW-0004">4Fe-4S</keyword>
<dbReference type="PANTHER" id="PTHR30352:SF5">
    <property type="entry name" value="PYRUVATE FORMATE-LYASE 1-ACTIVATING ENZYME"/>
    <property type="match status" value="1"/>
</dbReference>
<feature type="domain" description="Radical SAM core" evidence="7">
    <location>
        <begin position="58"/>
        <end position="276"/>
    </location>
</feature>
<evidence type="ECO:0000256" key="6">
    <source>
        <dbReference type="PIRSR" id="PIRSR004869-50"/>
    </source>
</evidence>
<dbReference type="PIRSF" id="PIRSF004869">
    <property type="entry name" value="PflX_prd"/>
    <property type="match status" value="1"/>
</dbReference>
<dbReference type="GO" id="GO:0046872">
    <property type="term" value="F:metal ion binding"/>
    <property type="evidence" value="ECO:0007669"/>
    <property type="project" value="UniProtKB-KW"/>
</dbReference>
<reference evidence="8 9" key="1">
    <citation type="submission" date="2020-07" db="EMBL/GenBank/DDBJ databases">
        <title>Complete genome and description of Selenomonas timonensis sp. nov., a new bacterium isolated from a gingivitis subject.</title>
        <authorList>
            <person name="Antezack A."/>
        </authorList>
    </citation>
    <scope>NUCLEOTIDE SEQUENCE [LARGE SCALE GENOMIC DNA]</scope>
    <source>
        <strain evidence="8 9">Marseille-Q3039</strain>
    </source>
</reference>
<evidence type="ECO:0000259" key="7">
    <source>
        <dbReference type="PROSITE" id="PS51918"/>
    </source>
</evidence>
<evidence type="ECO:0000256" key="3">
    <source>
        <dbReference type="ARBA" id="ARBA00022723"/>
    </source>
</evidence>
<evidence type="ECO:0000256" key="1">
    <source>
        <dbReference type="ARBA" id="ARBA00022485"/>
    </source>
</evidence>
<organism evidence="8 9">
    <name type="scientific">Selenomonas timonae</name>
    <dbReference type="NCBI Taxonomy" id="2754044"/>
    <lineage>
        <taxon>Bacteria</taxon>
        <taxon>Bacillati</taxon>
        <taxon>Bacillota</taxon>
        <taxon>Negativicutes</taxon>
        <taxon>Selenomonadales</taxon>
        <taxon>Selenomonadaceae</taxon>
        <taxon>Selenomonas</taxon>
    </lineage>
</organism>
<evidence type="ECO:0000313" key="9">
    <source>
        <dbReference type="Proteomes" id="UP000515480"/>
    </source>
</evidence>
<dbReference type="InterPro" id="IPR058240">
    <property type="entry name" value="rSAM_sf"/>
</dbReference>
<name>A0A7G7VL81_9FIRM</name>
<keyword evidence="5 6" id="KW-0411">Iron-sulfur</keyword>
<feature type="binding site" evidence="6">
    <location>
        <position position="77"/>
    </location>
    <ligand>
        <name>[4Fe-4S] cluster</name>
        <dbReference type="ChEBI" id="CHEBI:49883"/>
        <note>4Fe-4S-S-AdoMet</note>
    </ligand>
</feature>
<dbReference type="Gene3D" id="3.20.20.70">
    <property type="entry name" value="Aldolase class I"/>
    <property type="match status" value="1"/>
</dbReference>
<dbReference type="GO" id="GO:0051539">
    <property type="term" value="F:4 iron, 4 sulfur cluster binding"/>
    <property type="evidence" value="ECO:0007669"/>
    <property type="project" value="UniProtKB-KW"/>
</dbReference>
<dbReference type="Proteomes" id="UP000515480">
    <property type="component" value="Chromosome"/>
</dbReference>
<feature type="binding site" evidence="6">
    <location>
        <position position="73"/>
    </location>
    <ligand>
        <name>[4Fe-4S] cluster</name>
        <dbReference type="ChEBI" id="CHEBI:49883"/>
        <note>4Fe-4S-S-AdoMet</note>
    </ligand>
</feature>
<dbReference type="AlphaFoldDB" id="A0A7G7VL81"/>
<comment type="cofactor">
    <cofactor evidence="6">
        <name>[4Fe-4S] cluster</name>
        <dbReference type="ChEBI" id="CHEBI:49883"/>
    </cofactor>
    <text evidence="6">Binds 1 [4Fe-4S] cluster. The cluster is coordinated with 3 cysteines and an exchangeable S-adenosyl-L-methionine.</text>
</comment>
<dbReference type="InterPro" id="IPR013785">
    <property type="entry name" value="Aldolase_TIM"/>
</dbReference>
<evidence type="ECO:0000256" key="2">
    <source>
        <dbReference type="ARBA" id="ARBA00022691"/>
    </source>
</evidence>
<keyword evidence="2 6" id="KW-0949">S-adenosyl-L-methionine</keyword>
<dbReference type="CDD" id="cd01335">
    <property type="entry name" value="Radical_SAM"/>
    <property type="match status" value="1"/>
</dbReference>
<dbReference type="PROSITE" id="PS51918">
    <property type="entry name" value="RADICAL_SAM"/>
    <property type="match status" value="1"/>
</dbReference>
<keyword evidence="9" id="KW-1185">Reference proteome</keyword>
<evidence type="ECO:0000256" key="5">
    <source>
        <dbReference type="ARBA" id="ARBA00023014"/>
    </source>
</evidence>
<gene>
    <name evidence="8" type="primary">amrS</name>
    <name evidence="8" type="ORF">H1B31_02665</name>
</gene>